<evidence type="ECO:0000313" key="1">
    <source>
        <dbReference type="EMBL" id="PVX86707.1"/>
    </source>
</evidence>
<protein>
    <submittedName>
        <fullName evidence="1">Uncharacterized protein</fullName>
    </submittedName>
</protein>
<accession>A0ABX5KY20</accession>
<gene>
    <name evidence="1" type="ORF">C7402_102544</name>
</gene>
<sequence>MKRARTPHTLPMKASMAPHLEGRIILRSILRNFPFIHSFAHNSAHLVACMPAIRQEICAQ</sequence>
<name>A0ABX5KY20_9BURK</name>
<dbReference type="Proteomes" id="UP000245712">
    <property type="component" value="Unassembled WGS sequence"/>
</dbReference>
<reference evidence="1 2" key="1">
    <citation type="submission" date="2018-05" db="EMBL/GenBank/DDBJ databases">
        <title>Genomic Encyclopedia of Type Strains, Phase IV (KMG-V): Genome sequencing to study the core and pangenomes of soil and plant-associated prokaryotes.</title>
        <authorList>
            <person name="Whitman W."/>
        </authorList>
    </citation>
    <scope>NUCLEOTIDE SEQUENCE [LARGE SCALE GENOMIC DNA]</scope>
    <source>
        <strain evidence="1 2">SCZa-39</strain>
    </source>
</reference>
<proteinExistence type="predicted"/>
<comment type="caution">
    <text evidence="1">The sequence shown here is derived from an EMBL/GenBank/DDBJ whole genome shotgun (WGS) entry which is preliminary data.</text>
</comment>
<keyword evidence="2" id="KW-1185">Reference proteome</keyword>
<evidence type="ECO:0000313" key="2">
    <source>
        <dbReference type="Proteomes" id="UP000245712"/>
    </source>
</evidence>
<dbReference type="EMBL" id="QEOB01000002">
    <property type="protein sequence ID" value="PVX86707.1"/>
    <property type="molecule type" value="Genomic_DNA"/>
</dbReference>
<organism evidence="1 2">
    <name type="scientific">Paraburkholderia unamae</name>
    <dbReference type="NCBI Taxonomy" id="219649"/>
    <lineage>
        <taxon>Bacteria</taxon>
        <taxon>Pseudomonadati</taxon>
        <taxon>Pseudomonadota</taxon>
        <taxon>Betaproteobacteria</taxon>
        <taxon>Burkholderiales</taxon>
        <taxon>Burkholderiaceae</taxon>
        <taxon>Paraburkholderia</taxon>
    </lineage>
</organism>